<protein>
    <submittedName>
        <fullName evidence="3">CRP-like cAMP-binding protein</fullName>
    </submittedName>
</protein>
<feature type="domain" description="CATRA-Associated Small Protein" evidence="2">
    <location>
        <begin position="14"/>
        <end position="101"/>
    </location>
</feature>
<proteinExistence type="predicted"/>
<dbReference type="EMBL" id="JAVDYB010000001">
    <property type="protein sequence ID" value="MDR7275406.1"/>
    <property type="molecule type" value="Genomic_DNA"/>
</dbReference>
<sequence>MSTPPAGTVASRTLRTLRQVPSWSLTREQWEEADAHLGQIRRALTERRADLLHDAHQRLARLSPYRGDRPPDEEEHPADGRIPIPDRLHAATVELADRLQEQLASPADEEASAGRDNPWS</sequence>
<dbReference type="Proteomes" id="UP001183643">
    <property type="component" value="Unassembled WGS sequence"/>
</dbReference>
<dbReference type="InterPro" id="IPR046924">
    <property type="entry name" value="CATASP"/>
</dbReference>
<evidence type="ECO:0000256" key="1">
    <source>
        <dbReference type="SAM" id="MobiDB-lite"/>
    </source>
</evidence>
<dbReference type="AlphaFoldDB" id="A0AAE3YPB8"/>
<name>A0AAE3YPB8_9ACTN</name>
<feature type="compositionally biased region" description="Basic and acidic residues" evidence="1">
    <location>
        <begin position="84"/>
        <end position="100"/>
    </location>
</feature>
<dbReference type="Pfam" id="PF20271">
    <property type="entry name" value="CATASP"/>
    <property type="match status" value="1"/>
</dbReference>
<evidence type="ECO:0000313" key="3">
    <source>
        <dbReference type="EMBL" id="MDR7275406.1"/>
    </source>
</evidence>
<dbReference type="RefSeq" id="WP_310366315.1">
    <property type="nucleotide sequence ID" value="NZ_JAVDYB010000001.1"/>
</dbReference>
<keyword evidence="4" id="KW-1185">Reference proteome</keyword>
<organism evidence="3 4">
    <name type="scientific">Catenuloplanes atrovinosus</name>
    <dbReference type="NCBI Taxonomy" id="137266"/>
    <lineage>
        <taxon>Bacteria</taxon>
        <taxon>Bacillati</taxon>
        <taxon>Actinomycetota</taxon>
        <taxon>Actinomycetes</taxon>
        <taxon>Micromonosporales</taxon>
        <taxon>Micromonosporaceae</taxon>
        <taxon>Catenuloplanes</taxon>
    </lineage>
</organism>
<accession>A0AAE3YPB8</accession>
<comment type="caution">
    <text evidence="3">The sequence shown here is derived from an EMBL/GenBank/DDBJ whole genome shotgun (WGS) entry which is preliminary data.</text>
</comment>
<evidence type="ECO:0000313" key="4">
    <source>
        <dbReference type="Proteomes" id="UP001183643"/>
    </source>
</evidence>
<gene>
    <name evidence="3" type="ORF">J2S41_002184</name>
</gene>
<evidence type="ECO:0000259" key="2">
    <source>
        <dbReference type="Pfam" id="PF20271"/>
    </source>
</evidence>
<reference evidence="3" key="1">
    <citation type="submission" date="2023-07" db="EMBL/GenBank/DDBJ databases">
        <title>Sequencing the genomes of 1000 actinobacteria strains.</title>
        <authorList>
            <person name="Klenk H.-P."/>
        </authorList>
    </citation>
    <scope>NUCLEOTIDE SEQUENCE</scope>
    <source>
        <strain evidence="3">DSM 44707</strain>
    </source>
</reference>
<feature type="region of interest" description="Disordered" evidence="1">
    <location>
        <begin position="58"/>
        <end position="120"/>
    </location>
</feature>